<evidence type="ECO:0000313" key="1">
    <source>
        <dbReference type="EMBL" id="AFO52462.1"/>
    </source>
</evidence>
<accession>I7C7F3</accession>
<keyword evidence="2" id="KW-1185">Reference proteome</keyword>
<dbReference type="EMBL" id="CP003731">
    <property type="protein sequence ID" value="AFO52462.1"/>
    <property type="molecule type" value="Genomic_DNA"/>
</dbReference>
<dbReference type="STRING" id="1212765.MHLP_04410"/>
<organism evidence="1 2">
    <name type="scientific">Mycoplasma haematolamae (strain Purdue)</name>
    <dbReference type="NCBI Taxonomy" id="1212765"/>
    <lineage>
        <taxon>Bacteria</taxon>
        <taxon>Bacillati</taxon>
        <taxon>Mycoplasmatota</taxon>
        <taxon>Mollicutes</taxon>
        <taxon>Mycoplasmataceae</taxon>
        <taxon>Mycoplasma</taxon>
    </lineage>
</organism>
<proteinExistence type="predicted"/>
<sequence length="122" mass="13654">MASFFPGIVAAAATLGAGITMNVLVVSAYQAGGGILDLSNVPDDIRSGTYDRNDKLKVRQANYFEHWKRAVTWYMSKCMTHKSNDPKDIKLCEDHRKEYDTAPEVRLNVADQNTLLTFIRGK</sequence>
<name>I7C7F3_MYCHA</name>
<dbReference type="Proteomes" id="UP000006502">
    <property type="component" value="Chromosome"/>
</dbReference>
<gene>
    <name evidence="1" type="ordered locus">MHLP_04410</name>
</gene>
<dbReference type="AlphaFoldDB" id="I7C7F3"/>
<dbReference type="PATRIC" id="fig|1212765.3.peg.1004"/>
<dbReference type="HOGENOM" id="CLU_157200_0_0_14"/>
<dbReference type="KEGG" id="mhl:MHLP_04410"/>
<protein>
    <submittedName>
        <fullName evidence="1">Uncharacterized protein</fullName>
    </submittedName>
</protein>
<reference evidence="2" key="2">
    <citation type="submission" date="2012-07" db="EMBL/GenBank/DDBJ databases">
        <title>Complete genome sequence of 'Candidatus Mycoplasma haemolamae'.</title>
        <authorList>
            <person name="Guimaraes A.M.S."/>
            <person name="Toth B."/>
            <person name="Santos A.P."/>
            <person name="Nascimento N.C."/>
            <person name="Sojka J.E."/>
            <person name="Messick J.B."/>
        </authorList>
    </citation>
    <scope>NUCLEOTIDE SEQUENCE [LARGE SCALE GENOMIC DNA]</scope>
    <source>
        <strain evidence="2">Purdue</strain>
    </source>
</reference>
<reference evidence="1 2" key="1">
    <citation type="journal article" date="2012" name="J. Bacteriol.">
        <title>Genome Sequence of "Candidatus Mycoplasma haemolamae" Strain Purdue, a Red Blood Cell Pathogen of Alpacas (Vicugna pacos) and Llamas (Lama glama).</title>
        <authorList>
            <person name="Guimaraes A.M."/>
            <person name="Toth B."/>
            <person name="Santos A.P."/>
            <person name="do Nascimento N.C."/>
            <person name="Kritchevsky J.E."/>
            <person name="Messick J.B."/>
        </authorList>
    </citation>
    <scope>NUCLEOTIDE SEQUENCE [LARGE SCALE GENOMIC DNA]</scope>
    <source>
        <strain evidence="1 2">Purdue</strain>
    </source>
</reference>
<evidence type="ECO:0000313" key="2">
    <source>
        <dbReference type="Proteomes" id="UP000006502"/>
    </source>
</evidence>